<gene>
    <name evidence="3" type="ORF">GCM10023331_34230</name>
</gene>
<keyword evidence="1" id="KW-0732">Signal</keyword>
<keyword evidence="3" id="KW-0675">Receptor</keyword>
<evidence type="ECO:0000256" key="1">
    <source>
        <dbReference type="ARBA" id="ARBA00022729"/>
    </source>
</evidence>
<protein>
    <submittedName>
        <fullName evidence="3">TonB-dependent receptor</fullName>
    </submittedName>
</protein>
<dbReference type="SUPFAM" id="SSF56935">
    <property type="entry name" value="Porins"/>
    <property type="match status" value="1"/>
</dbReference>
<dbReference type="PANTHER" id="PTHR30069:SF29">
    <property type="entry name" value="HEMOGLOBIN AND HEMOGLOBIN-HAPTOGLOBIN-BINDING PROTEIN 1-RELATED"/>
    <property type="match status" value="1"/>
</dbReference>
<dbReference type="InterPro" id="IPR037066">
    <property type="entry name" value="Plug_dom_sf"/>
</dbReference>
<accession>A0ABP9DNL4</accession>
<feature type="domain" description="TonB-dependent receptor plug" evidence="2">
    <location>
        <begin position="188"/>
        <end position="265"/>
    </location>
</feature>
<dbReference type="InterPro" id="IPR039426">
    <property type="entry name" value="TonB-dep_rcpt-like"/>
</dbReference>
<reference evidence="4" key="1">
    <citation type="journal article" date="2019" name="Int. J. Syst. Evol. Microbiol.">
        <title>The Global Catalogue of Microorganisms (GCM) 10K type strain sequencing project: providing services to taxonomists for standard genome sequencing and annotation.</title>
        <authorList>
            <consortium name="The Broad Institute Genomics Platform"/>
            <consortium name="The Broad Institute Genome Sequencing Center for Infectious Disease"/>
            <person name="Wu L."/>
            <person name="Ma J."/>
        </authorList>
    </citation>
    <scope>NUCLEOTIDE SEQUENCE [LARGE SCALE GENOMIC DNA]</scope>
    <source>
        <strain evidence="4">JCM 18326</strain>
    </source>
</reference>
<evidence type="ECO:0000313" key="4">
    <source>
        <dbReference type="Proteomes" id="UP001500298"/>
    </source>
</evidence>
<organism evidence="3 4">
    <name type="scientific">Algivirga pacifica</name>
    <dbReference type="NCBI Taxonomy" id="1162670"/>
    <lineage>
        <taxon>Bacteria</taxon>
        <taxon>Pseudomonadati</taxon>
        <taxon>Bacteroidota</taxon>
        <taxon>Cytophagia</taxon>
        <taxon>Cytophagales</taxon>
        <taxon>Flammeovirgaceae</taxon>
        <taxon>Algivirga</taxon>
    </lineage>
</organism>
<dbReference type="Gene3D" id="2.60.40.1120">
    <property type="entry name" value="Carboxypeptidase-like, regulatory domain"/>
    <property type="match status" value="1"/>
</dbReference>
<dbReference type="Gene3D" id="2.170.130.10">
    <property type="entry name" value="TonB-dependent receptor, plug domain"/>
    <property type="match status" value="1"/>
</dbReference>
<evidence type="ECO:0000259" key="2">
    <source>
        <dbReference type="Pfam" id="PF07715"/>
    </source>
</evidence>
<name>A0ABP9DNL4_9BACT</name>
<evidence type="ECO:0000313" key="3">
    <source>
        <dbReference type="EMBL" id="GAA4846673.1"/>
    </source>
</evidence>
<dbReference type="InterPro" id="IPR008969">
    <property type="entry name" value="CarboxyPept-like_regulatory"/>
</dbReference>
<dbReference type="PANTHER" id="PTHR30069">
    <property type="entry name" value="TONB-DEPENDENT OUTER MEMBRANE RECEPTOR"/>
    <property type="match status" value="1"/>
</dbReference>
<dbReference type="SUPFAM" id="SSF49464">
    <property type="entry name" value="Carboxypeptidase regulatory domain-like"/>
    <property type="match status" value="1"/>
</dbReference>
<proteinExistence type="predicted"/>
<comment type="caution">
    <text evidence="3">The sequence shown here is derived from an EMBL/GenBank/DDBJ whole genome shotgun (WGS) entry which is preliminary data.</text>
</comment>
<dbReference type="EMBL" id="BAABJX010000055">
    <property type="protein sequence ID" value="GAA4846673.1"/>
    <property type="molecule type" value="Genomic_DNA"/>
</dbReference>
<dbReference type="InterPro" id="IPR012910">
    <property type="entry name" value="Plug_dom"/>
</dbReference>
<sequence length="847" mass="96523">MMALEMEGNFIFTYSPDFIIPQLNKPTIILNQEPLKKALDILFDTRYFGYEVLDEETVIIFTKKKLAREAPKTIQGVIKDAQTGETLVRAVAMLADYPKGTITDRYGLYKMKLPMDQYTLQYSHLGYKSQEVTFDLTKDTMINVQLEQVFDLMDTLVVNGLSMDLLALDRGQYISTDEIRLLSSPLGEGDISRSIQKLPGVQSQHEGAAGYAVRGGGTGQNLILMDGAPIYNVSHLLGFYSVFNPNIVKDITFYKSGMPASYGGRLSSIMDVVLRDGNQKRLGVSGGLGTMSGNLTVEGPLFQLNEQTQPSSFILSGRRSYLDLFYPPRDVTGDGINDTNVLNYYDLNFKANIYTKGYDRLMLSVYTGRDNVGIKGYLTGDWGNDTFMMDYRAGVKEGWLTSTSKLWYTNYETNTLVNFIDAYSYRTSYGLSDWGVRQDFNIDIDQEAFSLNAGVEAISHTYKFGEVTPLTNSSNFEQQNGVRVRALESTAYLDAVKYWGDRWSLNAGLRYIRFDSFEKERSYLYDVDPVVAPETSIENIVDTVFVDGKYEIAQTYHRLSPRISAKYRLGERSYLNMALDVTHQFIHQLSISSLPTPTTGFWVPSDRYIRPQRAVQLAASWKKYWKEIWQFEVGGYYKDMDNQLDFKPNSGSSVTDHIETDVLQGRGYAYGLELMGRIQKGKWLGEVAYTYAVTRREIDGINDGNPYPTDFDRKHDFFALLNFDVTRKIDLTAQWVYASGLAYTFPVGKYEYNGTPIPLYSERNSFRLPSTHRLDLSCTLYRTPYVKEGSGKRKNENNFRFAIYNVYGRKNTLAYVFRQSANDPSKTEAVKLYLFSILPSFSYNFKF</sequence>
<dbReference type="Proteomes" id="UP001500298">
    <property type="component" value="Unassembled WGS sequence"/>
</dbReference>
<dbReference type="Pfam" id="PF13715">
    <property type="entry name" value="CarbopepD_reg_2"/>
    <property type="match status" value="1"/>
</dbReference>
<keyword evidence="4" id="KW-1185">Reference proteome</keyword>
<dbReference type="Pfam" id="PF07715">
    <property type="entry name" value="Plug"/>
    <property type="match status" value="1"/>
</dbReference>